<evidence type="ECO:0000313" key="1">
    <source>
        <dbReference type="EMBL" id="GAH42007.1"/>
    </source>
</evidence>
<reference evidence="1" key="1">
    <citation type="journal article" date="2014" name="Front. Microbiol.">
        <title>High frequency of phylogenetically diverse reductive dehalogenase-homologous genes in deep subseafloor sedimentary metagenomes.</title>
        <authorList>
            <person name="Kawai M."/>
            <person name="Futagami T."/>
            <person name="Toyoda A."/>
            <person name="Takaki Y."/>
            <person name="Nishi S."/>
            <person name="Hori S."/>
            <person name="Arai W."/>
            <person name="Tsubouchi T."/>
            <person name="Morono Y."/>
            <person name="Uchiyama I."/>
            <person name="Ito T."/>
            <person name="Fujiyama A."/>
            <person name="Inagaki F."/>
            <person name="Takami H."/>
        </authorList>
    </citation>
    <scope>NUCLEOTIDE SEQUENCE</scope>
    <source>
        <strain evidence="1">Expedition CK06-06</strain>
    </source>
</reference>
<sequence length="233" mass="28287">DFKKIDILMSNLREQLCYEYKLSPNVEFHVKELLKNKKKDKMKKEFKHLTYEKRLEIYNKRLEIIDNLNLTIISVALFKKELQKEEKDPRFWANLMLIERLQMFVQELARCDFVTIFMDDEGVWNQDKLDILKKAIYSKEHPSDIKIRNIVPKIYFLKSKESMGIQIADNVAFCVRRWLRYIVYQNQLEELDKINNKCFDLVKCKFREFPDCLQKGLKIYPNDYLEIIREKLV</sequence>
<proteinExistence type="predicted"/>
<feature type="non-terminal residue" evidence="1">
    <location>
        <position position="1"/>
    </location>
</feature>
<organism evidence="1">
    <name type="scientific">marine sediment metagenome</name>
    <dbReference type="NCBI Taxonomy" id="412755"/>
    <lineage>
        <taxon>unclassified sequences</taxon>
        <taxon>metagenomes</taxon>
        <taxon>ecological metagenomes</taxon>
    </lineage>
</organism>
<dbReference type="Pfam" id="PF12686">
    <property type="entry name" value="DUF3800"/>
    <property type="match status" value="1"/>
</dbReference>
<dbReference type="AlphaFoldDB" id="X1FAN9"/>
<dbReference type="InterPro" id="IPR024524">
    <property type="entry name" value="DUF3800"/>
</dbReference>
<accession>X1FAN9</accession>
<dbReference type="EMBL" id="BARU01011163">
    <property type="protein sequence ID" value="GAH42007.1"/>
    <property type="molecule type" value="Genomic_DNA"/>
</dbReference>
<comment type="caution">
    <text evidence="1">The sequence shown here is derived from an EMBL/GenBank/DDBJ whole genome shotgun (WGS) entry which is preliminary data.</text>
</comment>
<protein>
    <submittedName>
        <fullName evidence="1">Uncharacterized protein</fullName>
    </submittedName>
</protein>
<gene>
    <name evidence="1" type="ORF">S03H2_21046</name>
</gene>
<name>X1FAN9_9ZZZZ</name>